<keyword evidence="13" id="KW-0170">Cobalt</keyword>
<feature type="binding site" evidence="10 14">
    <location>
        <position position="10"/>
    </location>
    <ligand>
        <name>substrate</name>
    </ligand>
</feature>
<feature type="binding site" evidence="10 13">
    <location>
        <position position="68"/>
    </location>
    <ligand>
        <name>a divalent metal cation</name>
        <dbReference type="ChEBI" id="CHEBI:60240"/>
    </ligand>
</feature>
<evidence type="ECO:0000256" key="1">
    <source>
        <dbReference type="ARBA" id="ARBA00001782"/>
    </source>
</evidence>
<gene>
    <name evidence="10" type="primary">rpe</name>
    <name evidence="15" type="ordered locus">A2cp1_4115</name>
</gene>
<proteinExistence type="inferred from homology"/>
<evidence type="ECO:0000256" key="12">
    <source>
        <dbReference type="PIRSR" id="PIRSR001461-1"/>
    </source>
</evidence>
<comment type="cofactor">
    <cofactor evidence="2">
        <name>Mn(2+)</name>
        <dbReference type="ChEBI" id="CHEBI:29035"/>
    </cofactor>
</comment>
<feature type="active site" description="Proton donor" evidence="10 12">
    <location>
        <position position="177"/>
    </location>
</feature>
<comment type="function">
    <text evidence="10">Catalyzes the reversible epimerization of D-ribulose 5-phosphate to D-xylulose 5-phosphate.</text>
</comment>
<feature type="binding site" evidence="14">
    <location>
        <position position="179"/>
    </location>
    <ligand>
        <name>substrate</name>
    </ligand>
</feature>
<dbReference type="GO" id="GO:0046872">
    <property type="term" value="F:metal ion binding"/>
    <property type="evidence" value="ECO:0007669"/>
    <property type="project" value="UniProtKB-UniRule"/>
</dbReference>
<evidence type="ECO:0000256" key="14">
    <source>
        <dbReference type="PIRSR" id="PIRSR001461-3"/>
    </source>
</evidence>
<dbReference type="GO" id="GO:0019323">
    <property type="term" value="P:pentose catabolic process"/>
    <property type="evidence" value="ECO:0007669"/>
    <property type="project" value="UniProtKB-UniRule"/>
</dbReference>
<dbReference type="FunFam" id="3.20.20.70:FF:000004">
    <property type="entry name" value="Ribulose-phosphate 3-epimerase"/>
    <property type="match status" value="1"/>
</dbReference>
<dbReference type="InterPro" id="IPR026019">
    <property type="entry name" value="Ribul_P_3_epim"/>
</dbReference>
<sequence>MPLPIRIAPSILSADFGRLAEEVRAVEAAGADVIHVDVMDGRFVPNITIGPLVVEAVRKVTKLPVDAHLMIVEPEKYVEAFAKAGADLVSVHAEVSPHLHRTLQAIRAAGARPAVALNPSTDLTAVEYVLGDCEMVLVMTVNPGFGGQKYIEACTEKVRRLRAMADARGLALEIEVDGGVKPETAAKVAAAGANVLVAGTAVFGAPDYRQAIAGIRAAAERGRG</sequence>
<keyword evidence="9 10" id="KW-0413">Isomerase</keyword>
<keyword evidence="8 10" id="KW-0479">Metal-binding</keyword>
<keyword evidence="10 11" id="KW-0119">Carbohydrate metabolism</keyword>
<evidence type="ECO:0000256" key="9">
    <source>
        <dbReference type="ARBA" id="ARBA00023235"/>
    </source>
</evidence>
<feature type="binding site" evidence="10 14">
    <location>
        <begin position="144"/>
        <end position="147"/>
    </location>
    <ligand>
        <name>substrate</name>
    </ligand>
</feature>
<comment type="catalytic activity">
    <reaction evidence="1 10 11">
        <text>D-ribulose 5-phosphate = D-xylulose 5-phosphate</text>
        <dbReference type="Rhea" id="RHEA:13677"/>
        <dbReference type="ChEBI" id="CHEBI:57737"/>
        <dbReference type="ChEBI" id="CHEBI:58121"/>
        <dbReference type="EC" id="5.1.3.1"/>
    </reaction>
</comment>
<feature type="active site" description="Proton acceptor" evidence="10 12">
    <location>
        <position position="37"/>
    </location>
</feature>
<feature type="binding site" evidence="10 13">
    <location>
        <position position="177"/>
    </location>
    <ligand>
        <name>a divalent metal cation</name>
        <dbReference type="ChEBI" id="CHEBI:60240"/>
    </ligand>
</feature>
<dbReference type="AlphaFoldDB" id="B8J9P5"/>
<dbReference type="RefSeq" id="WP_012528040.1">
    <property type="nucleotide sequence ID" value="NC_011891.1"/>
</dbReference>
<dbReference type="EMBL" id="CP001359">
    <property type="protein sequence ID" value="ACL67433.1"/>
    <property type="molecule type" value="Genomic_DNA"/>
</dbReference>
<evidence type="ECO:0000313" key="16">
    <source>
        <dbReference type="Proteomes" id="UP000007089"/>
    </source>
</evidence>
<evidence type="ECO:0000256" key="10">
    <source>
        <dbReference type="HAMAP-Rule" id="MF_02227"/>
    </source>
</evidence>
<feature type="binding site" evidence="10 13">
    <location>
        <position position="37"/>
    </location>
    <ligand>
        <name>a divalent metal cation</name>
        <dbReference type="ChEBI" id="CHEBI:60240"/>
    </ligand>
</feature>
<dbReference type="Gene3D" id="3.20.20.70">
    <property type="entry name" value="Aldolase class I"/>
    <property type="match status" value="1"/>
</dbReference>
<keyword evidence="16" id="KW-1185">Reference proteome</keyword>
<comment type="similarity">
    <text evidence="6 10 11">Belongs to the ribulose-phosphate 3-epimerase family.</text>
</comment>
<dbReference type="PANTHER" id="PTHR11749">
    <property type="entry name" value="RIBULOSE-5-PHOSPHATE-3-EPIMERASE"/>
    <property type="match status" value="1"/>
</dbReference>
<comment type="cofactor">
    <cofactor evidence="5">
        <name>Fe(2+)</name>
        <dbReference type="ChEBI" id="CHEBI:29033"/>
    </cofactor>
</comment>
<dbReference type="GO" id="GO:0005737">
    <property type="term" value="C:cytoplasm"/>
    <property type="evidence" value="ECO:0007669"/>
    <property type="project" value="UniProtKB-ARBA"/>
</dbReference>
<evidence type="ECO:0000256" key="5">
    <source>
        <dbReference type="ARBA" id="ARBA00001954"/>
    </source>
</evidence>
<dbReference type="InterPro" id="IPR011060">
    <property type="entry name" value="RibuloseP-bd_barrel"/>
</dbReference>
<comment type="caution">
    <text evidence="10">Lacks conserved residue(s) required for the propagation of feature annotation.</text>
</comment>
<comment type="cofactor">
    <cofactor evidence="10 13">
        <name>a divalent metal cation</name>
        <dbReference type="ChEBI" id="CHEBI:60240"/>
    </cofactor>
    <text evidence="10 13">Binds 1 divalent metal cation per subunit.</text>
</comment>
<dbReference type="GO" id="GO:0004750">
    <property type="term" value="F:D-ribulose-phosphate 3-epimerase activity"/>
    <property type="evidence" value="ECO:0007669"/>
    <property type="project" value="UniProtKB-UniRule"/>
</dbReference>
<reference evidence="15" key="1">
    <citation type="submission" date="2009-01" db="EMBL/GenBank/DDBJ databases">
        <title>Complete sequence of Anaeromyxobacter dehalogenans 2CP-1.</title>
        <authorList>
            <consortium name="US DOE Joint Genome Institute"/>
            <person name="Lucas S."/>
            <person name="Copeland A."/>
            <person name="Lapidus A."/>
            <person name="Glavina del Rio T."/>
            <person name="Dalin E."/>
            <person name="Tice H."/>
            <person name="Bruce D."/>
            <person name="Goodwin L."/>
            <person name="Pitluck S."/>
            <person name="Saunders E."/>
            <person name="Brettin T."/>
            <person name="Detter J.C."/>
            <person name="Han C."/>
            <person name="Larimer F."/>
            <person name="Land M."/>
            <person name="Hauser L."/>
            <person name="Kyrpides N."/>
            <person name="Ovchinnikova G."/>
            <person name="Beliaev A.S."/>
            <person name="Richardson P."/>
        </authorList>
    </citation>
    <scope>NUCLEOTIDE SEQUENCE</scope>
    <source>
        <strain evidence="15">2CP-1</strain>
    </source>
</reference>
<evidence type="ECO:0000256" key="11">
    <source>
        <dbReference type="PIRNR" id="PIRNR001461"/>
    </source>
</evidence>
<keyword evidence="13" id="KW-0862">Zinc</keyword>
<dbReference type="NCBIfam" id="NF004076">
    <property type="entry name" value="PRK05581.1-4"/>
    <property type="match status" value="1"/>
</dbReference>
<dbReference type="CDD" id="cd00429">
    <property type="entry name" value="RPE"/>
    <property type="match status" value="1"/>
</dbReference>
<organism evidence="15 16">
    <name type="scientific">Anaeromyxobacter dehalogenans (strain ATCC BAA-258 / DSM 21875 / 2CP-1)</name>
    <dbReference type="NCBI Taxonomy" id="455488"/>
    <lineage>
        <taxon>Bacteria</taxon>
        <taxon>Pseudomonadati</taxon>
        <taxon>Myxococcota</taxon>
        <taxon>Myxococcia</taxon>
        <taxon>Myxococcales</taxon>
        <taxon>Cystobacterineae</taxon>
        <taxon>Anaeromyxobacteraceae</taxon>
        <taxon>Anaeromyxobacter</taxon>
    </lineage>
</organism>
<evidence type="ECO:0000256" key="8">
    <source>
        <dbReference type="ARBA" id="ARBA00022723"/>
    </source>
</evidence>
<evidence type="ECO:0000256" key="3">
    <source>
        <dbReference type="ARBA" id="ARBA00001941"/>
    </source>
</evidence>
<evidence type="ECO:0000256" key="7">
    <source>
        <dbReference type="ARBA" id="ARBA00013188"/>
    </source>
</evidence>
<feature type="binding site" evidence="10">
    <location>
        <begin position="177"/>
        <end position="179"/>
    </location>
    <ligand>
        <name>substrate</name>
    </ligand>
</feature>
<dbReference type="PROSITE" id="PS01085">
    <property type="entry name" value="RIBUL_P_3_EPIMER_1"/>
    <property type="match status" value="1"/>
</dbReference>
<comment type="pathway">
    <text evidence="10">Carbohydrate degradation.</text>
</comment>
<evidence type="ECO:0000256" key="2">
    <source>
        <dbReference type="ARBA" id="ARBA00001936"/>
    </source>
</evidence>
<dbReference type="HOGENOM" id="CLU_054856_2_1_7"/>
<name>B8J9P5_ANAD2</name>
<feature type="binding site" evidence="14">
    <location>
        <begin position="199"/>
        <end position="200"/>
    </location>
    <ligand>
        <name>substrate</name>
    </ligand>
</feature>
<dbReference type="Proteomes" id="UP000007089">
    <property type="component" value="Chromosome"/>
</dbReference>
<dbReference type="NCBIfam" id="TIGR01163">
    <property type="entry name" value="rpe"/>
    <property type="match status" value="1"/>
</dbReference>
<evidence type="ECO:0000313" key="15">
    <source>
        <dbReference type="EMBL" id="ACL67433.1"/>
    </source>
</evidence>
<comment type="cofactor">
    <cofactor evidence="3">
        <name>Co(2+)</name>
        <dbReference type="ChEBI" id="CHEBI:48828"/>
    </cofactor>
</comment>
<dbReference type="GO" id="GO:0006098">
    <property type="term" value="P:pentose-phosphate shunt"/>
    <property type="evidence" value="ECO:0007669"/>
    <property type="project" value="UniProtKB-UniRule"/>
</dbReference>
<dbReference type="KEGG" id="acp:A2cp1_4115"/>
<dbReference type="InterPro" id="IPR013785">
    <property type="entry name" value="Aldolase_TIM"/>
</dbReference>
<evidence type="ECO:0000256" key="13">
    <source>
        <dbReference type="PIRSR" id="PIRSR001461-2"/>
    </source>
</evidence>
<dbReference type="Pfam" id="PF00834">
    <property type="entry name" value="Ribul_P_3_epim"/>
    <property type="match status" value="1"/>
</dbReference>
<dbReference type="EC" id="5.1.3.1" evidence="7 10"/>
<feature type="binding site" evidence="10 13">
    <location>
        <position position="35"/>
    </location>
    <ligand>
        <name>a divalent metal cation</name>
        <dbReference type="ChEBI" id="CHEBI:60240"/>
    </ligand>
</feature>
<accession>B8J9P5</accession>
<dbReference type="SUPFAM" id="SSF51366">
    <property type="entry name" value="Ribulose-phoshate binding barrel"/>
    <property type="match status" value="1"/>
</dbReference>
<evidence type="ECO:0000256" key="6">
    <source>
        <dbReference type="ARBA" id="ARBA00009541"/>
    </source>
</evidence>
<comment type="cofactor">
    <cofactor evidence="4">
        <name>Zn(2+)</name>
        <dbReference type="ChEBI" id="CHEBI:29105"/>
    </cofactor>
</comment>
<evidence type="ECO:0000256" key="4">
    <source>
        <dbReference type="ARBA" id="ARBA00001947"/>
    </source>
</evidence>
<dbReference type="InterPro" id="IPR000056">
    <property type="entry name" value="Ribul_P_3_epim-like"/>
</dbReference>
<feature type="binding site" evidence="10 14">
    <location>
        <position position="68"/>
    </location>
    <ligand>
        <name>substrate</name>
    </ligand>
</feature>
<protein>
    <recommendedName>
        <fullName evidence="7 10">Ribulose-phosphate 3-epimerase</fullName>
        <ecNumber evidence="7 10">5.1.3.1</ecNumber>
    </recommendedName>
</protein>
<dbReference type="PIRSF" id="PIRSF001461">
    <property type="entry name" value="RPE"/>
    <property type="match status" value="1"/>
</dbReference>
<keyword evidence="13" id="KW-0464">Manganese</keyword>
<dbReference type="HAMAP" id="MF_02227">
    <property type="entry name" value="RPE"/>
    <property type="match status" value="1"/>
</dbReference>